<keyword evidence="3" id="KW-1185">Reference proteome</keyword>
<dbReference type="GO" id="GO:0016874">
    <property type="term" value="F:ligase activity"/>
    <property type="evidence" value="ECO:0007669"/>
    <property type="project" value="UniProtKB-KW"/>
</dbReference>
<dbReference type="InterPro" id="IPR053158">
    <property type="entry name" value="CapK_Type1_Caps_Biosynth"/>
</dbReference>
<dbReference type="SUPFAM" id="SSF56801">
    <property type="entry name" value="Acetyl-CoA synthetase-like"/>
    <property type="match status" value="1"/>
</dbReference>
<gene>
    <name evidence="2" type="ORF">GCM10022262_13310</name>
</gene>
<dbReference type="PANTHER" id="PTHR36932">
    <property type="entry name" value="CAPSULAR POLYSACCHARIDE BIOSYNTHESIS PROTEIN"/>
    <property type="match status" value="1"/>
</dbReference>
<sequence length="450" mass="49599">MNISTGARNRAFWAVDRLKGSPVRRSLRDIEAILAAPRSASVQAFLDRRLRRLLAHAAATVPQLAGCDPDRLSSFPVVHKAMMRDGGADFRSRPYLHAHLSETATSGSTGAPFRVLRDDVKVRRNVVDALALARAAGYDVGMPMFYLRREHPSSRLREWAENLVDIDVGDMREGAAPREVARIRGTRGPVALIGYASGLEALCREIESQGSPLEHVACVISLAESPSEYLYRSSPRFFGQELTARYSDVELGLLAQQRPGERPYRINVASHHVEILALDGDGPAAPGEIGRIVVTDLFNRAMPFVRYDTGDLGRFAVLPDGTPDTTVLEEITGRINDQIYDTADRLVSVLGIVRDWGAYRGIEEWQLVQTGSGTYLFRQKATVDAERDRALAEEFRSYLGRDARIEMRYVDGIPLLRSGKRRAFANEWDRGTPAAGPGRAGAAPAQFATA</sequence>
<accession>A0ABP8ET02</accession>
<dbReference type="RefSeq" id="WP_345039085.1">
    <property type="nucleotide sequence ID" value="NZ_BAABBA010000005.1"/>
</dbReference>
<dbReference type="InterPro" id="IPR042099">
    <property type="entry name" value="ANL_N_sf"/>
</dbReference>
<dbReference type="EMBL" id="BAABBA010000005">
    <property type="protein sequence ID" value="GAA4286972.1"/>
    <property type="molecule type" value="Genomic_DNA"/>
</dbReference>
<proteinExistence type="predicted"/>
<keyword evidence="2" id="KW-0436">Ligase</keyword>
<comment type="caution">
    <text evidence="2">The sequence shown here is derived from an EMBL/GenBank/DDBJ whole genome shotgun (WGS) entry which is preliminary data.</text>
</comment>
<evidence type="ECO:0000313" key="3">
    <source>
        <dbReference type="Proteomes" id="UP001499841"/>
    </source>
</evidence>
<name>A0ABP8ET02_9MICO</name>
<feature type="compositionally biased region" description="Low complexity" evidence="1">
    <location>
        <begin position="431"/>
        <end position="450"/>
    </location>
</feature>
<feature type="region of interest" description="Disordered" evidence="1">
    <location>
        <begin position="428"/>
        <end position="450"/>
    </location>
</feature>
<evidence type="ECO:0000256" key="1">
    <source>
        <dbReference type="SAM" id="MobiDB-lite"/>
    </source>
</evidence>
<reference evidence="3" key="1">
    <citation type="journal article" date="2019" name="Int. J. Syst. Evol. Microbiol.">
        <title>The Global Catalogue of Microorganisms (GCM) 10K type strain sequencing project: providing services to taxonomists for standard genome sequencing and annotation.</title>
        <authorList>
            <consortium name="The Broad Institute Genomics Platform"/>
            <consortium name="The Broad Institute Genome Sequencing Center for Infectious Disease"/>
            <person name="Wu L."/>
            <person name="Ma J."/>
        </authorList>
    </citation>
    <scope>NUCLEOTIDE SEQUENCE [LARGE SCALE GENOMIC DNA]</scope>
    <source>
        <strain evidence="3">JCM 17459</strain>
    </source>
</reference>
<dbReference type="Proteomes" id="UP001499841">
    <property type="component" value="Unassembled WGS sequence"/>
</dbReference>
<organism evidence="2 3">
    <name type="scientific">Georgenia daeguensis</name>
    <dbReference type="NCBI Taxonomy" id="908355"/>
    <lineage>
        <taxon>Bacteria</taxon>
        <taxon>Bacillati</taxon>
        <taxon>Actinomycetota</taxon>
        <taxon>Actinomycetes</taxon>
        <taxon>Micrococcales</taxon>
        <taxon>Bogoriellaceae</taxon>
        <taxon>Georgenia</taxon>
    </lineage>
</organism>
<dbReference type="PANTHER" id="PTHR36932:SF1">
    <property type="entry name" value="CAPSULAR POLYSACCHARIDE BIOSYNTHESIS PROTEIN"/>
    <property type="match status" value="1"/>
</dbReference>
<dbReference type="Gene3D" id="3.40.50.12780">
    <property type="entry name" value="N-terminal domain of ligase-like"/>
    <property type="match status" value="1"/>
</dbReference>
<protein>
    <submittedName>
        <fullName evidence="2">Phenylacetate--CoA ligase family protein</fullName>
    </submittedName>
</protein>
<evidence type="ECO:0000313" key="2">
    <source>
        <dbReference type="EMBL" id="GAA4286972.1"/>
    </source>
</evidence>